<reference evidence="2" key="1">
    <citation type="submission" date="2018-05" db="EMBL/GenBank/DDBJ databases">
        <title>Leptospira yasudae sp. nov. and Leptospira stimsonii sp. nov., two pathogenic species of the genus Leptospira isolated from environmental sources.</title>
        <authorList>
            <person name="Casanovas-Massana A."/>
            <person name="Hamond C."/>
            <person name="Santos L.A."/>
            <person name="Hacker K.P."/>
            <person name="Balassiano I."/>
            <person name="Medeiros M.A."/>
            <person name="Reis M.G."/>
            <person name="Ko A.I."/>
            <person name="Wunder E.A."/>
        </authorList>
    </citation>
    <scope>NUCLEOTIDE SEQUENCE [LARGE SCALE GENOMIC DNA]</scope>
    <source>
        <strain evidence="2">Yale</strain>
    </source>
</reference>
<name>A0A396YXU7_9LEPT</name>
<proteinExistence type="predicted"/>
<protein>
    <submittedName>
        <fullName evidence="1">Uncharacterized protein</fullName>
    </submittedName>
</protein>
<dbReference type="AlphaFoldDB" id="A0A396YXU7"/>
<dbReference type="RefSeq" id="WP_118970203.1">
    <property type="nucleotide sequence ID" value="NZ_QHCT01000007.1"/>
</dbReference>
<dbReference type="Proteomes" id="UP000265798">
    <property type="component" value="Unassembled WGS sequence"/>
</dbReference>
<dbReference type="EMBL" id="QHCT01000007">
    <property type="protein sequence ID" value="RHX85740.1"/>
    <property type="molecule type" value="Genomic_DNA"/>
</dbReference>
<organism evidence="1 2">
    <name type="scientific">Leptospira stimsonii</name>
    <dbReference type="NCBI Taxonomy" id="2202203"/>
    <lineage>
        <taxon>Bacteria</taxon>
        <taxon>Pseudomonadati</taxon>
        <taxon>Spirochaetota</taxon>
        <taxon>Spirochaetia</taxon>
        <taxon>Leptospirales</taxon>
        <taxon>Leptospiraceae</taxon>
        <taxon>Leptospira</taxon>
    </lineage>
</organism>
<accession>A0A396YXU7</accession>
<sequence length="166" mass="18652">MSYLSYLKSNVRFAFLIFIGVVTCIARKPILWNIPIHYPKSDLVMLRHFNSGIRRIDGIELASKYMDSTDIAIIPGRHTINIQPEMWVSTFPGGKHLEEVKAVSFDAKPGDDVYLCLGLRDSSEWSPYAVIVRSGTNPTQQLLLAMEKNGGCVSSSKTLPMFWTDP</sequence>
<comment type="caution">
    <text evidence="1">The sequence shown here is derived from an EMBL/GenBank/DDBJ whole genome shotgun (WGS) entry which is preliminary data.</text>
</comment>
<evidence type="ECO:0000313" key="2">
    <source>
        <dbReference type="Proteomes" id="UP000265798"/>
    </source>
</evidence>
<evidence type="ECO:0000313" key="1">
    <source>
        <dbReference type="EMBL" id="RHX85740.1"/>
    </source>
</evidence>
<gene>
    <name evidence="1" type="ORF">DLM75_19630</name>
</gene>